<protein>
    <recommendedName>
        <fullName evidence="2">histidine kinase</fullName>
        <ecNumber evidence="2">2.7.13.3</ecNumber>
    </recommendedName>
</protein>
<dbReference type="RefSeq" id="WP_188690158.1">
    <property type="nucleotide sequence ID" value="NZ_BMLS01000001.1"/>
</dbReference>
<dbReference type="InterPro" id="IPR003661">
    <property type="entry name" value="HisK_dim/P_dom"/>
</dbReference>
<dbReference type="InterPro" id="IPR011006">
    <property type="entry name" value="CheY-like_superfamily"/>
</dbReference>
<organism evidence="10 11">
    <name type="scientific">Bowmanella pacifica</name>
    <dbReference type="NCBI Taxonomy" id="502051"/>
    <lineage>
        <taxon>Bacteria</taxon>
        <taxon>Pseudomonadati</taxon>
        <taxon>Pseudomonadota</taxon>
        <taxon>Gammaproteobacteria</taxon>
        <taxon>Alteromonadales</taxon>
        <taxon>Alteromonadaceae</taxon>
        <taxon>Bowmanella</taxon>
    </lineage>
</organism>
<reference evidence="10" key="1">
    <citation type="journal article" date="2014" name="Int. J. Syst. Evol. Microbiol.">
        <title>Complete genome sequence of Corynebacterium casei LMG S-19264T (=DSM 44701T), isolated from a smear-ripened cheese.</title>
        <authorList>
            <consortium name="US DOE Joint Genome Institute (JGI-PGF)"/>
            <person name="Walter F."/>
            <person name="Albersmeier A."/>
            <person name="Kalinowski J."/>
            <person name="Ruckert C."/>
        </authorList>
    </citation>
    <scope>NUCLEOTIDE SEQUENCE</scope>
    <source>
        <strain evidence="10">CGMCC 1.7086</strain>
    </source>
</reference>
<evidence type="ECO:0000256" key="4">
    <source>
        <dbReference type="ARBA" id="ARBA00022679"/>
    </source>
</evidence>
<dbReference type="PANTHER" id="PTHR43047">
    <property type="entry name" value="TWO-COMPONENT HISTIDINE PROTEIN KINASE"/>
    <property type="match status" value="1"/>
</dbReference>
<keyword evidence="5" id="KW-0418">Kinase</keyword>
<dbReference type="Gene3D" id="3.40.50.2300">
    <property type="match status" value="3"/>
</dbReference>
<dbReference type="FunFam" id="1.10.287.130:FF:000001">
    <property type="entry name" value="Two-component sensor histidine kinase"/>
    <property type="match status" value="1"/>
</dbReference>
<keyword evidence="3 7" id="KW-0597">Phosphoprotein</keyword>
<feature type="modified residue" description="4-aspartylphosphate" evidence="7">
    <location>
        <position position="586"/>
    </location>
</feature>
<dbReference type="CDD" id="cd16922">
    <property type="entry name" value="HATPase_EvgS-ArcB-TorS-like"/>
    <property type="match status" value="1"/>
</dbReference>
<dbReference type="InterPro" id="IPR005467">
    <property type="entry name" value="His_kinase_dom"/>
</dbReference>
<dbReference type="SMART" id="SM00388">
    <property type="entry name" value="HisKA"/>
    <property type="match status" value="1"/>
</dbReference>
<feature type="domain" description="Histidine kinase" evidence="8">
    <location>
        <begin position="159"/>
        <end position="379"/>
    </location>
</feature>
<dbReference type="Pfam" id="PF02518">
    <property type="entry name" value="HATPase_c"/>
    <property type="match status" value="1"/>
</dbReference>
<dbReference type="Gene3D" id="3.30.565.10">
    <property type="entry name" value="Histidine kinase-like ATPase, C-terminal domain"/>
    <property type="match status" value="1"/>
</dbReference>
<proteinExistence type="predicted"/>
<keyword evidence="4" id="KW-0808">Transferase</keyword>
<dbReference type="GO" id="GO:0005886">
    <property type="term" value="C:plasma membrane"/>
    <property type="evidence" value="ECO:0007669"/>
    <property type="project" value="TreeGrafter"/>
</dbReference>
<dbReference type="CDD" id="cd00156">
    <property type="entry name" value="REC"/>
    <property type="match status" value="2"/>
</dbReference>
<dbReference type="SMART" id="SM00387">
    <property type="entry name" value="HATPase_c"/>
    <property type="match status" value="1"/>
</dbReference>
<evidence type="ECO:0000256" key="3">
    <source>
        <dbReference type="ARBA" id="ARBA00022553"/>
    </source>
</evidence>
<dbReference type="EMBL" id="BMLS01000001">
    <property type="protein sequence ID" value="GGO65163.1"/>
    <property type="molecule type" value="Genomic_DNA"/>
</dbReference>
<accession>A0A917YSG7</accession>
<dbReference type="InterPro" id="IPR036097">
    <property type="entry name" value="HisK_dim/P_sf"/>
</dbReference>
<dbReference type="PROSITE" id="PS50110">
    <property type="entry name" value="RESPONSE_REGULATORY"/>
    <property type="match status" value="3"/>
</dbReference>
<evidence type="ECO:0000313" key="11">
    <source>
        <dbReference type="Proteomes" id="UP000606935"/>
    </source>
</evidence>
<dbReference type="PANTHER" id="PTHR43047:SF72">
    <property type="entry name" value="OSMOSENSING HISTIDINE PROTEIN KINASE SLN1"/>
    <property type="match status" value="1"/>
</dbReference>
<dbReference type="SUPFAM" id="SSF47384">
    <property type="entry name" value="Homodimeric domain of signal transducing histidine kinase"/>
    <property type="match status" value="1"/>
</dbReference>
<dbReference type="GO" id="GO:0000155">
    <property type="term" value="F:phosphorelay sensor kinase activity"/>
    <property type="evidence" value="ECO:0007669"/>
    <property type="project" value="InterPro"/>
</dbReference>
<dbReference type="CDD" id="cd17546">
    <property type="entry name" value="REC_hyHK_CKI1_RcsC-like"/>
    <property type="match status" value="1"/>
</dbReference>
<feature type="modified residue" description="4-aspartylphosphate" evidence="7">
    <location>
        <position position="459"/>
    </location>
</feature>
<dbReference type="EC" id="2.7.13.3" evidence="2"/>
<dbReference type="Proteomes" id="UP000606935">
    <property type="component" value="Unassembled WGS sequence"/>
</dbReference>
<comment type="catalytic activity">
    <reaction evidence="1">
        <text>ATP + protein L-histidine = ADP + protein N-phospho-L-histidine.</text>
        <dbReference type="EC" id="2.7.13.3"/>
    </reaction>
</comment>
<dbReference type="Gene3D" id="1.10.287.130">
    <property type="match status" value="1"/>
</dbReference>
<dbReference type="Pfam" id="PF00512">
    <property type="entry name" value="HisKA"/>
    <property type="match status" value="1"/>
</dbReference>
<reference evidence="10" key="2">
    <citation type="submission" date="2020-09" db="EMBL/GenBank/DDBJ databases">
        <authorList>
            <person name="Sun Q."/>
            <person name="Zhou Y."/>
        </authorList>
    </citation>
    <scope>NUCLEOTIDE SEQUENCE</scope>
    <source>
        <strain evidence="10">CGMCC 1.7086</strain>
    </source>
</reference>
<dbReference type="InterPro" id="IPR036890">
    <property type="entry name" value="HATPase_C_sf"/>
</dbReference>
<gene>
    <name evidence="10" type="ORF">GCM10010982_06310</name>
</gene>
<dbReference type="GO" id="GO:0009927">
    <property type="term" value="F:histidine phosphotransfer kinase activity"/>
    <property type="evidence" value="ECO:0007669"/>
    <property type="project" value="TreeGrafter"/>
</dbReference>
<dbReference type="InterPro" id="IPR003594">
    <property type="entry name" value="HATPase_dom"/>
</dbReference>
<evidence type="ECO:0000256" key="5">
    <source>
        <dbReference type="ARBA" id="ARBA00022777"/>
    </source>
</evidence>
<dbReference type="PRINTS" id="PR00344">
    <property type="entry name" value="BCTRLSENSOR"/>
</dbReference>
<dbReference type="AlphaFoldDB" id="A0A917YSG7"/>
<feature type="domain" description="Response regulatory" evidence="9">
    <location>
        <begin position="408"/>
        <end position="524"/>
    </location>
</feature>
<comment type="caution">
    <text evidence="10">The sequence shown here is derived from an EMBL/GenBank/DDBJ whole genome shotgun (WGS) entry which is preliminary data.</text>
</comment>
<feature type="domain" description="Response regulatory" evidence="9">
    <location>
        <begin position="536"/>
        <end position="648"/>
    </location>
</feature>
<dbReference type="InterPro" id="IPR004358">
    <property type="entry name" value="Sig_transdc_His_kin-like_C"/>
</dbReference>
<evidence type="ECO:0000313" key="10">
    <source>
        <dbReference type="EMBL" id="GGO65163.1"/>
    </source>
</evidence>
<evidence type="ECO:0000256" key="1">
    <source>
        <dbReference type="ARBA" id="ARBA00000085"/>
    </source>
</evidence>
<dbReference type="InterPro" id="IPR001789">
    <property type="entry name" value="Sig_transdc_resp-reg_receiver"/>
</dbReference>
<feature type="modified residue" description="4-aspartylphosphate" evidence="7">
    <location>
        <position position="65"/>
    </location>
</feature>
<dbReference type="SUPFAM" id="SSF52172">
    <property type="entry name" value="CheY-like"/>
    <property type="match status" value="3"/>
</dbReference>
<keyword evidence="6" id="KW-0902">Two-component regulatory system</keyword>
<sequence>MTVPEQALPKAARLLLVEDDEDDYILTSGYLRELPSYSFDIVWADSPQQALTRLCDESFDICLLDFQLGAENGLSVLKLAQQQGLSTPIIMLTGQADDALDLAALQAGATDFLVKHELGSPRFQRAIRYALARKEIEQERVERLKAEAGSRAKDRFLAHLSHEIRTPLTSILGYTELLLESDYADQAETELGVILSNGKHLLSLLNDVLDLSKLSANRLELKIAPVNLDSFIADVFSLLKVMALDKGLSFSVVGRHPLPLIIHTDATRLRQVLINITYNAIKFTEQGKVQVEVWTERRQHQELLFFSVTDTGIGIAEEQLERIFQPFEQLQDVVTRTEGGAGLGLAISAELVAHMGGEIQVASELNVGSEFSLSINPGDIKDSERAELGFERSPLKNRQAIKPSLQGKVLVVDDIDEIRRLTGHLIQSTGAEVAYASNGQDVVALFEQSPQDFDLVLMDLHMPVLDGRSALTHLRRQGYTVPVVAVTAATQKGLHRQLTELGFNDILSKPINKPSLYRSLVQYLNPADVSVPVRKKILLVEDDPDTRRLMDMILTDLGSTVESVGTALDCLKKLEAAPHYDGLLMDMGLPDMPGAKLISLVHSVSPELPVCIISGRDLSTEQLSEYNAQDYLLKPVNRQDLSRVLNNF</sequence>
<dbReference type="PROSITE" id="PS50109">
    <property type="entry name" value="HIS_KIN"/>
    <property type="match status" value="1"/>
</dbReference>
<name>A0A917YSG7_9ALTE</name>
<evidence type="ECO:0000256" key="7">
    <source>
        <dbReference type="PROSITE-ProRule" id="PRU00169"/>
    </source>
</evidence>
<evidence type="ECO:0000256" key="6">
    <source>
        <dbReference type="ARBA" id="ARBA00023012"/>
    </source>
</evidence>
<dbReference type="CDD" id="cd00082">
    <property type="entry name" value="HisKA"/>
    <property type="match status" value="1"/>
</dbReference>
<dbReference type="Pfam" id="PF00072">
    <property type="entry name" value="Response_reg"/>
    <property type="match status" value="3"/>
</dbReference>
<evidence type="ECO:0000259" key="9">
    <source>
        <dbReference type="PROSITE" id="PS50110"/>
    </source>
</evidence>
<evidence type="ECO:0000256" key="2">
    <source>
        <dbReference type="ARBA" id="ARBA00012438"/>
    </source>
</evidence>
<evidence type="ECO:0000259" key="8">
    <source>
        <dbReference type="PROSITE" id="PS50109"/>
    </source>
</evidence>
<keyword evidence="11" id="KW-1185">Reference proteome</keyword>
<dbReference type="FunFam" id="3.30.565.10:FF:000010">
    <property type="entry name" value="Sensor histidine kinase RcsC"/>
    <property type="match status" value="1"/>
</dbReference>
<dbReference type="SMART" id="SM00448">
    <property type="entry name" value="REC"/>
    <property type="match status" value="3"/>
</dbReference>
<dbReference type="SUPFAM" id="SSF55874">
    <property type="entry name" value="ATPase domain of HSP90 chaperone/DNA topoisomerase II/histidine kinase"/>
    <property type="match status" value="1"/>
</dbReference>
<feature type="domain" description="Response regulatory" evidence="9">
    <location>
        <begin position="13"/>
        <end position="130"/>
    </location>
</feature>